<name>A0A7S2XKZ1_9STRA</name>
<proteinExistence type="predicted"/>
<organism evidence="1">
    <name type="scientific">Attheya septentrionalis</name>
    <dbReference type="NCBI Taxonomy" id="420275"/>
    <lineage>
        <taxon>Eukaryota</taxon>
        <taxon>Sar</taxon>
        <taxon>Stramenopiles</taxon>
        <taxon>Ochrophyta</taxon>
        <taxon>Bacillariophyta</taxon>
        <taxon>Coscinodiscophyceae</taxon>
        <taxon>Chaetocerotophycidae</taxon>
        <taxon>Chaetocerotales</taxon>
        <taxon>Attheyaceae</taxon>
        <taxon>Attheya</taxon>
    </lineage>
</organism>
<gene>
    <name evidence="1" type="ORF">ASEP1449_LOCUS343</name>
</gene>
<dbReference type="AlphaFoldDB" id="A0A7S2XKZ1"/>
<evidence type="ECO:0000313" key="1">
    <source>
        <dbReference type="EMBL" id="CAD9808521.1"/>
    </source>
</evidence>
<protein>
    <submittedName>
        <fullName evidence="1">Uncharacterized protein</fullName>
    </submittedName>
</protein>
<sequence length="147" mass="17205">MVEEAICIEDLHWSRHLNFGADVEGTSESDWYIYPVGAEVSCWYTEENEDLFDGFVLDKYEYLMDSTESTGIEIETNPNTGDDTMATHQQLRVRFDEDGQDHWIPAVWCDPHNRLRTLRRQDHCRHPEKGETTILPYFATFTPRTTV</sequence>
<reference evidence="1" key="1">
    <citation type="submission" date="2021-01" db="EMBL/GenBank/DDBJ databases">
        <authorList>
            <person name="Corre E."/>
            <person name="Pelletier E."/>
            <person name="Niang G."/>
            <person name="Scheremetjew M."/>
            <person name="Finn R."/>
            <person name="Kale V."/>
            <person name="Holt S."/>
            <person name="Cochrane G."/>
            <person name="Meng A."/>
            <person name="Brown T."/>
            <person name="Cohen L."/>
        </authorList>
    </citation>
    <scope>NUCLEOTIDE SEQUENCE</scope>
    <source>
        <strain evidence="1">CCMP2084</strain>
    </source>
</reference>
<dbReference type="EMBL" id="HBHQ01000542">
    <property type="protein sequence ID" value="CAD9808521.1"/>
    <property type="molecule type" value="Transcribed_RNA"/>
</dbReference>
<accession>A0A7S2XKZ1</accession>